<evidence type="ECO:0000313" key="1">
    <source>
        <dbReference type="EMBL" id="MDQ0376489.1"/>
    </source>
</evidence>
<dbReference type="RefSeq" id="WP_306988365.1">
    <property type="nucleotide sequence ID" value="NZ_JAUSUT010000001.1"/>
</dbReference>
<reference evidence="1 2" key="1">
    <citation type="submission" date="2023-07" db="EMBL/GenBank/DDBJ databases">
        <title>Sequencing the genomes of 1000 actinobacteria strains.</title>
        <authorList>
            <person name="Klenk H.-P."/>
        </authorList>
    </citation>
    <scope>NUCLEOTIDE SEQUENCE [LARGE SCALE GENOMIC DNA]</scope>
    <source>
        <strain evidence="1 2">DSM 45805</strain>
    </source>
</reference>
<keyword evidence="2" id="KW-1185">Reference proteome</keyword>
<name>A0ABU0EMH6_9PSEU</name>
<evidence type="ECO:0000313" key="2">
    <source>
        <dbReference type="Proteomes" id="UP001229651"/>
    </source>
</evidence>
<accession>A0ABU0EMH6</accession>
<dbReference type="Proteomes" id="UP001229651">
    <property type="component" value="Unassembled WGS sequence"/>
</dbReference>
<organism evidence="1 2">
    <name type="scientific">Amycolatopsis thermophila</name>
    <dbReference type="NCBI Taxonomy" id="206084"/>
    <lineage>
        <taxon>Bacteria</taxon>
        <taxon>Bacillati</taxon>
        <taxon>Actinomycetota</taxon>
        <taxon>Actinomycetes</taxon>
        <taxon>Pseudonocardiales</taxon>
        <taxon>Pseudonocardiaceae</taxon>
        <taxon>Amycolatopsis</taxon>
    </lineage>
</organism>
<protein>
    <submittedName>
        <fullName evidence="1">Uncharacterized protein</fullName>
    </submittedName>
</protein>
<gene>
    <name evidence="1" type="ORF">FB470_000483</name>
</gene>
<sequence>MAYSPSNRPRTPEEMFREIRDRLEALENAASVRVGGWGIKQDEQGRIVAVHAASGTTVVLAEPQAGGTA</sequence>
<comment type="caution">
    <text evidence="1">The sequence shown here is derived from an EMBL/GenBank/DDBJ whole genome shotgun (WGS) entry which is preliminary data.</text>
</comment>
<dbReference type="EMBL" id="JAUSUT010000001">
    <property type="protein sequence ID" value="MDQ0376489.1"/>
    <property type="molecule type" value="Genomic_DNA"/>
</dbReference>
<proteinExistence type="predicted"/>